<evidence type="ECO:0000256" key="2">
    <source>
        <dbReference type="ARBA" id="ARBA00012176"/>
    </source>
</evidence>
<protein>
    <recommendedName>
        <fullName evidence="2">N-acetylglucosaminylphosphatidylinositol deacetylase</fullName>
        <ecNumber evidence="2">3.5.1.89</ecNumber>
    </recommendedName>
</protein>
<dbReference type="SUPFAM" id="SSF102588">
    <property type="entry name" value="LmbE-like"/>
    <property type="match status" value="1"/>
</dbReference>
<dbReference type="KEGG" id="shx:MS3_00005829"/>
<dbReference type="InterPro" id="IPR003737">
    <property type="entry name" value="GlcNAc_PI_deacetylase-related"/>
</dbReference>
<accession>A0A922S5A8</accession>
<evidence type="ECO:0000313" key="4">
    <source>
        <dbReference type="EMBL" id="KAH9594394.1"/>
    </source>
</evidence>
<dbReference type="EMBL" id="AMPZ03000001">
    <property type="protein sequence ID" value="KAH9594394.1"/>
    <property type="molecule type" value="Genomic_DNA"/>
</dbReference>
<evidence type="ECO:0000313" key="5">
    <source>
        <dbReference type="Proteomes" id="UP000471633"/>
    </source>
</evidence>
<feature type="transmembrane region" description="Helical" evidence="3">
    <location>
        <begin position="230"/>
        <end position="246"/>
    </location>
</feature>
<dbReference type="GO" id="GO:0000225">
    <property type="term" value="F:N-acetylglucosaminylphosphatidylinositol deacetylase activity"/>
    <property type="evidence" value="ECO:0007669"/>
    <property type="project" value="UniProtKB-EC"/>
</dbReference>
<gene>
    <name evidence="4" type="ORF">MS3_00005829</name>
</gene>
<organism evidence="4 5">
    <name type="scientific">Schistosoma haematobium</name>
    <name type="common">Blood fluke</name>
    <dbReference type="NCBI Taxonomy" id="6185"/>
    <lineage>
        <taxon>Eukaryota</taxon>
        <taxon>Metazoa</taxon>
        <taxon>Spiralia</taxon>
        <taxon>Lophotrochozoa</taxon>
        <taxon>Platyhelminthes</taxon>
        <taxon>Trematoda</taxon>
        <taxon>Digenea</taxon>
        <taxon>Strigeidida</taxon>
        <taxon>Schistosomatoidea</taxon>
        <taxon>Schistosomatidae</taxon>
        <taxon>Schistosoma</taxon>
    </lineage>
</organism>
<proteinExistence type="inferred from homology"/>
<reference evidence="4" key="3">
    <citation type="submission" date="2021-06" db="EMBL/GenBank/DDBJ databases">
        <title>Chromosome-level genome assembly for S. haematobium.</title>
        <authorList>
            <person name="Stroehlein A.J."/>
        </authorList>
    </citation>
    <scope>NUCLEOTIDE SEQUENCE</scope>
</reference>
<evidence type="ECO:0000256" key="3">
    <source>
        <dbReference type="SAM" id="Phobius"/>
    </source>
</evidence>
<reference evidence="4" key="4">
    <citation type="journal article" date="2022" name="PLoS Pathog.">
        <title>Chromosome-level genome of Schistosoma haematobium underpins genome-wide explorations of molecular variation.</title>
        <authorList>
            <person name="Stroehlein A.J."/>
            <person name="Korhonen P.K."/>
            <person name="Lee V.V."/>
            <person name="Ralph S.A."/>
            <person name="Mentink-Kane M."/>
            <person name="You H."/>
            <person name="McManus D.P."/>
            <person name="Tchuente L.T."/>
            <person name="Stothard J.R."/>
            <person name="Kaur P."/>
            <person name="Dudchenko O."/>
            <person name="Aiden E.L."/>
            <person name="Yang B."/>
            <person name="Yang H."/>
            <person name="Emery A.M."/>
            <person name="Webster B.L."/>
            <person name="Brindley P.J."/>
            <person name="Rollinson D."/>
            <person name="Chang B.C.H."/>
            <person name="Gasser R.B."/>
            <person name="Young N.D."/>
        </authorList>
    </citation>
    <scope>NUCLEOTIDE SEQUENCE</scope>
</reference>
<feature type="transmembrane region" description="Helical" evidence="3">
    <location>
        <begin position="15"/>
        <end position="38"/>
    </location>
</feature>
<dbReference type="GeneID" id="24589925"/>
<keyword evidence="5" id="KW-1185">Reference proteome</keyword>
<comment type="similarity">
    <text evidence="1">Belongs to the PIGL family.</text>
</comment>
<dbReference type="InterPro" id="IPR024078">
    <property type="entry name" value="LmbE-like_dom_sf"/>
</dbReference>
<feature type="transmembrane region" description="Helical" evidence="3">
    <location>
        <begin position="195"/>
        <end position="218"/>
    </location>
</feature>
<dbReference type="RefSeq" id="XP_051073508.1">
    <property type="nucleotide sequence ID" value="XM_051213920.1"/>
</dbReference>
<keyword evidence="3" id="KW-0472">Membrane</keyword>
<reference evidence="4" key="2">
    <citation type="journal article" date="2019" name="Gigascience">
        <title>High-quality Schistosoma haematobium genome achieved by single-molecule and long-range sequencing.</title>
        <authorList>
            <person name="Stroehlein A.J."/>
            <person name="Korhonen P.K."/>
            <person name="Chong T.M."/>
            <person name="Lim Y.L."/>
            <person name="Chan K.G."/>
            <person name="Webster B."/>
            <person name="Rollinson D."/>
            <person name="Brindley P.J."/>
            <person name="Gasser R.B."/>
            <person name="Young N.D."/>
        </authorList>
    </citation>
    <scope>NUCLEOTIDE SEQUENCE</scope>
</reference>
<name>A0A922S5A8_SCHHA</name>
<dbReference type="PANTHER" id="PTHR12993:SF11">
    <property type="entry name" value="N-ACETYLGLUCOSAMINYL-PHOSPHATIDYLINOSITOL DE-N-ACETYLASE"/>
    <property type="match status" value="1"/>
</dbReference>
<dbReference type="Gene3D" id="3.40.50.10320">
    <property type="entry name" value="LmbE-like"/>
    <property type="match status" value="1"/>
</dbReference>
<dbReference type="PANTHER" id="PTHR12993">
    <property type="entry name" value="N-ACETYLGLUCOSAMINYL-PHOSPHATIDYLINOSITOL DE-N-ACETYLASE-RELATED"/>
    <property type="match status" value="1"/>
</dbReference>
<dbReference type="Proteomes" id="UP000471633">
    <property type="component" value="Unassembled WGS sequence"/>
</dbReference>
<comment type="caution">
    <text evidence="4">The sequence shown here is derived from an EMBL/GenBank/DDBJ whole genome shotgun (WGS) entry which is preliminary data.</text>
</comment>
<dbReference type="AlphaFoldDB" id="A0A922S5A8"/>
<evidence type="ECO:0000256" key="1">
    <source>
        <dbReference type="ARBA" id="ARBA00006066"/>
    </source>
</evidence>
<keyword evidence="3" id="KW-0812">Transmembrane</keyword>
<keyword evidence="3" id="KW-1133">Transmembrane helix</keyword>
<dbReference type="CTD" id="24589925"/>
<dbReference type="EC" id="3.5.1.89" evidence="2"/>
<dbReference type="Pfam" id="PF02585">
    <property type="entry name" value="PIG-L"/>
    <property type="match status" value="1"/>
</dbReference>
<reference evidence="4" key="1">
    <citation type="journal article" date="2012" name="Nat. Genet.">
        <title>Whole-genome sequence of Schistosoma haematobium.</title>
        <authorList>
            <person name="Young N.D."/>
            <person name="Jex A.R."/>
            <person name="Li B."/>
            <person name="Liu S."/>
            <person name="Yang L."/>
            <person name="Xiong Z."/>
            <person name="Li Y."/>
            <person name="Cantacessi C."/>
            <person name="Hall R.S."/>
            <person name="Xu X."/>
            <person name="Chen F."/>
            <person name="Wu X."/>
            <person name="Zerlotini A."/>
            <person name="Oliveira G."/>
            <person name="Hofmann A."/>
            <person name="Zhang G."/>
            <person name="Fang X."/>
            <person name="Kang Y."/>
            <person name="Campbell B.E."/>
            <person name="Loukas A."/>
            <person name="Ranganathan S."/>
            <person name="Rollinson D."/>
            <person name="Rinaldi G."/>
            <person name="Brindley P.J."/>
            <person name="Yang H."/>
            <person name="Wang J."/>
            <person name="Wang J."/>
            <person name="Gasser R.B."/>
        </authorList>
    </citation>
    <scope>NUCLEOTIDE SEQUENCE</scope>
</reference>
<sequence length="257" mass="30193">MTMTTTVLMQVNQMMLWIILFIGVNIFTFILWLCLLLLAQIKRTNIEQPVLIVTAHPDDECMFFAPTILKLVNSGYNVDLLCFTTGNYGGVGHERKRELDVAVKKLGIRRSTIIDSDTFEDDPSSFWPTEELIDIVCQTCHKFRSRSVVSFDEFGVSGHRNHCVLAKVLKKACRDQLIPQLFVLQSVSILRKYCFLIDLFFSILLKENFICSPFRLLYVPYFSMISHKSQLVWFRWLYMYFSVYMYKNCIVRYERYS</sequence>
<dbReference type="GO" id="GO:0005783">
    <property type="term" value="C:endoplasmic reticulum"/>
    <property type="evidence" value="ECO:0007669"/>
    <property type="project" value="TreeGrafter"/>
</dbReference>